<reference evidence="2" key="1">
    <citation type="submission" date="2021-08" db="EMBL/GenBank/DDBJ databases">
        <title>WGS assembly of Ceratopteris richardii.</title>
        <authorList>
            <person name="Marchant D.B."/>
            <person name="Chen G."/>
            <person name="Jenkins J."/>
            <person name="Shu S."/>
            <person name="Leebens-Mack J."/>
            <person name="Grimwood J."/>
            <person name="Schmutz J."/>
            <person name="Soltis P."/>
            <person name="Soltis D."/>
            <person name="Chen Z.-H."/>
        </authorList>
    </citation>
    <scope>NUCLEOTIDE SEQUENCE</scope>
    <source>
        <strain evidence="2">Whitten #5841</strain>
        <tissue evidence="2">Leaf</tissue>
    </source>
</reference>
<accession>A0A8T2UAZ9</accession>
<name>A0A8T2UAZ9_CERRI</name>
<sequence>MSDKRRKYEVKNQSKTTMDVTRFQPLTPQEQQRRREDKLCMYCGNPAILQNPCREGKRGSPVLKETVQSEHDIRKGLIIPATPVETCLALLKLIMPKKTLSLIALVDSGASSCFIDEGLVTMHGTQVLRKNKPVVVEVVDGRPLASRNITMETTPLRVHLCDHDSHMFQRNIGSNKSGYHRNILAKET</sequence>
<comment type="caution">
    <text evidence="2">The sequence shown here is derived from an EMBL/GenBank/DDBJ whole genome shotgun (WGS) entry which is preliminary data.</text>
</comment>
<proteinExistence type="predicted"/>
<feature type="compositionally biased region" description="Polar residues" evidence="1">
    <location>
        <begin position="11"/>
        <end position="30"/>
    </location>
</feature>
<evidence type="ECO:0000256" key="1">
    <source>
        <dbReference type="SAM" id="MobiDB-lite"/>
    </source>
</evidence>
<organism evidence="2 3">
    <name type="scientific">Ceratopteris richardii</name>
    <name type="common">Triangle waterfern</name>
    <dbReference type="NCBI Taxonomy" id="49495"/>
    <lineage>
        <taxon>Eukaryota</taxon>
        <taxon>Viridiplantae</taxon>
        <taxon>Streptophyta</taxon>
        <taxon>Embryophyta</taxon>
        <taxon>Tracheophyta</taxon>
        <taxon>Polypodiopsida</taxon>
        <taxon>Polypodiidae</taxon>
        <taxon>Polypodiales</taxon>
        <taxon>Pteridineae</taxon>
        <taxon>Pteridaceae</taxon>
        <taxon>Parkerioideae</taxon>
        <taxon>Ceratopteris</taxon>
    </lineage>
</organism>
<dbReference type="AlphaFoldDB" id="A0A8T2UAZ9"/>
<evidence type="ECO:0000313" key="2">
    <source>
        <dbReference type="EMBL" id="KAH7432572.1"/>
    </source>
</evidence>
<dbReference type="Proteomes" id="UP000825935">
    <property type="component" value="Chromosome 7"/>
</dbReference>
<dbReference type="CDD" id="cd00303">
    <property type="entry name" value="retropepsin_like"/>
    <property type="match status" value="1"/>
</dbReference>
<gene>
    <name evidence="2" type="ORF">KP509_07G028500</name>
</gene>
<dbReference type="EMBL" id="CM035412">
    <property type="protein sequence ID" value="KAH7432572.1"/>
    <property type="molecule type" value="Genomic_DNA"/>
</dbReference>
<evidence type="ECO:0000313" key="3">
    <source>
        <dbReference type="Proteomes" id="UP000825935"/>
    </source>
</evidence>
<protein>
    <submittedName>
        <fullName evidence="2">Uncharacterized protein</fullName>
    </submittedName>
</protein>
<keyword evidence="3" id="KW-1185">Reference proteome</keyword>
<dbReference type="OrthoDB" id="1166507at2759"/>
<feature type="region of interest" description="Disordered" evidence="1">
    <location>
        <begin position="1"/>
        <end position="34"/>
    </location>
</feature>